<dbReference type="InterPro" id="IPR036397">
    <property type="entry name" value="RNaseH_sf"/>
</dbReference>
<gene>
    <name evidence="6" type="ORF">Tco_1016940</name>
</gene>
<dbReference type="Pfam" id="PF07727">
    <property type="entry name" value="RVT_2"/>
    <property type="match status" value="1"/>
</dbReference>
<protein>
    <submittedName>
        <fullName evidence="6">Retrovirus-related pol polyprotein from transposon TNT 1-94</fullName>
    </submittedName>
</protein>
<keyword evidence="7" id="KW-1185">Reference proteome</keyword>
<evidence type="ECO:0000259" key="5">
    <source>
        <dbReference type="PROSITE" id="PS50994"/>
    </source>
</evidence>
<dbReference type="Proteomes" id="UP001151760">
    <property type="component" value="Unassembled WGS sequence"/>
</dbReference>
<evidence type="ECO:0000256" key="1">
    <source>
        <dbReference type="ARBA" id="ARBA00022723"/>
    </source>
</evidence>
<evidence type="ECO:0000313" key="7">
    <source>
        <dbReference type="Proteomes" id="UP001151760"/>
    </source>
</evidence>
<comment type="caution">
    <text evidence="6">The sequence shown here is derived from an EMBL/GenBank/DDBJ whole genome shotgun (WGS) entry which is preliminary data.</text>
</comment>
<sequence length="1234" mass="142073">MSMKIKKIQKQLKKANTTLAHELTECKSILAKTSRTLGESNSIRDSCLVALQNKQTEFERYKTLNDRTVDYKKLEQKLNETLGLLSQKDIDIKEGLQLKVYEISVVKEKHDELVKQSLLTKSHYEGLVKEKTKVITDLKLKEEKDIDKMISMEKQLKFLNEIVYKRNQSIQTIHMLAPKCPTFNGRPTFANPMYLKKAQYEKPCLYEIPHDQFDPANRLVLDKEETITLEIESRSKLNKDLVRPYDYTKLNSLYEIFKPPTQEYLVQLAHANEVKHSKDHFRAPTAHDMEILIKTCLMPIALKTQNDSFAFVHELKQEMHADLKYVESLEKEVDELESDKAEFSNMYDMLLQECVSNDVMCSYLHSLSDLDAHTELQCLYLHKVKECECLAQKLSKQTEFVSKEVYTELLRSFAKLEKHSISLELALQQCQEQMKNDTVCKEKASNVFLKEREQYFEIQDLKAQLQDKKIAISPQLPQTYRNTNHRMSTSTGVTHRTNVSRPPPRSTQMKDKVVPNTSQVKFKKTKVEDHQRISSISNQSKSVTACNDSLKSRTLNVNAVCATCGKYVFNSNHDACVSKYLNDVNARTKKPKVVPLSTRKPKSQANKSVATYPKKTVASESTVQNSKSYYRTLYEKISTVCYRNDQFAPIFSYGDLVQGNIMINMVYYVEGLNHNLFSVGLFCEADLEVAIRKSTCFVRDLQGNDLLTGNRGSDLYTIGIEFLNKTLNAFFKEEGIEHQTSTPLTPEQNGVVKRQNRSLVEAARTMLSASKPPLFFWDEAIATACYTQNRSIIIPTHDKMAYHIINDRKPSIKHLHIFGCTCYLTRDGENLDKMKEKMDSCILASDYDNSGLVPQLHNVSPSADTIAPSQQELDLLFCPLYDEFFNMGTSRVNKSSSPTDNFAQQDTQPSMNIHPRTEPSTLINVHAEENNDNQAKDTQVQQYEFTNVFYTPVRDVAESSSRNIGNSNLHTFNQPQDSEYRWTKDHPLTQVRGNPSKPVQTRRQLATDPEMCMFALTVSTAEPKNIKEAMDDSAWIEAMQEELHQFDRLQVWELVDKPFGKNVIKLKWLWKNKKDEDQTVIRNKARLVAKGYAQEEGIDFEESFAPVARLEVVWIFIAYAVHKSFPIYHMDMETAFLNGPLKEEVYVAQPDGFIDLDHLDKVYRLRKALYGLKQAPRAWYNELSNFLISKGFTKGSINPNLFTIRYKEDILLVQIYVDDIIFGSTNPKFSKRFE</sequence>
<accession>A0ABQ5FR95</accession>
<feature type="region of interest" description="Disordered" evidence="4">
    <location>
        <begin position="480"/>
        <end position="514"/>
    </location>
</feature>
<evidence type="ECO:0000313" key="6">
    <source>
        <dbReference type="EMBL" id="GJT65460.1"/>
    </source>
</evidence>
<dbReference type="EMBL" id="BQNB010017632">
    <property type="protein sequence ID" value="GJT65460.1"/>
    <property type="molecule type" value="Genomic_DNA"/>
</dbReference>
<feature type="compositionally biased region" description="Polar residues" evidence="4">
    <location>
        <begin position="892"/>
        <end position="911"/>
    </location>
</feature>
<dbReference type="Gene3D" id="3.30.420.10">
    <property type="entry name" value="Ribonuclease H-like superfamily/Ribonuclease H"/>
    <property type="match status" value="1"/>
</dbReference>
<evidence type="ECO:0000256" key="2">
    <source>
        <dbReference type="ARBA" id="ARBA00022801"/>
    </source>
</evidence>
<feature type="compositionally biased region" description="Polar residues" evidence="4">
    <location>
        <begin position="480"/>
        <end position="500"/>
    </location>
</feature>
<feature type="domain" description="Integrase catalytic" evidence="5">
    <location>
        <begin position="645"/>
        <end position="818"/>
    </location>
</feature>
<dbReference type="InterPro" id="IPR013103">
    <property type="entry name" value="RVT_2"/>
</dbReference>
<keyword evidence="3" id="KW-0175">Coiled coil</keyword>
<dbReference type="PANTHER" id="PTHR42648:SF18">
    <property type="entry name" value="RETROTRANSPOSON, UNCLASSIFIED-LIKE PROTEIN"/>
    <property type="match status" value="1"/>
</dbReference>
<dbReference type="InterPro" id="IPR043502">
    <property type="entry name" value="DNA/RNA_pol_sf"/>
</dbReference>
<feature type="coiled-coil region" evidence="3">
    <location>
        <begin position="326"/>
        <end position="353"/>
    </location>
</feature>
<dbReference type="InterPro" id="IPR012337">
    <property type="entry name" value="RNaseH-like_sf"/>
</dbReference>
<dbReference type="InterPro" id="IPR039537">
    <property type="entry name" value="Retrotran_Ty1/copia-like"/>
</dbReference>
<keyword evidence="1" id="KW-0479">Metal-binding</keyword>
<dbReference type="InterPro" id="IPR001584">
    <property type="entry name" value="Integrase_cat-core"/>
</dbReference>
<reference evidence="6" key="2">
    <citation type="submission" date="2022-01" db="EMBL/GenBank/DDBJ databases">
        <authorList>
            <person name="Yamashiro T."/>
            <person name="Shiraishi A."/>
            <person name="Satake H."/>
            <person name="Nakayama K."/>
        </authorList>
    </citation>
    <scope>NUCLEOTIDE SEQUENCE</scope>
</reference>
<feature type="non-terminal residue" evidence="6">
    <location>
        <position position="1234"/>
    </location>
</feature>
<proteinExistence type="predicted"/>
<reference evidence="6" key="1">
    <citation type="journal article" date="2022" name="Int. J. Mol. Sci.">
        <title>Draft Genome of Tanacetum Coccineum: Genomic Comparison of Closely Related Tanacetum-Family Plants.</title>
        <authorList>
            <person name="Yamashiro T."/>
            <person name="Shiraishi A."/>
            <person name="Nakayama K."/>
            <person name="Satake H."/>
        </authorList>
    </citation>
    <scope>NUCLEOTIDE SEQUENCE</scope>
</reference>
<dbReference type="PROSITE" id="PS50994">
    <property type="entry name" value="INTEGRASE"/>
    <property type="match status" value="1"/>
</dbReference>
<dbReference type="PANTHER" id="PTHR42648">
    <property type="entry name" value="TRANSPOSASE, PUTATIVE-RELATED"/>
    <property type="match status" value="1"/>
</dbReference>
<evidence type="ECO:0000256" key="4">
    <source>
        <dbReference type="SAM" id="MobiDB-lite"/>
    </source>
</evidence>
<dbReference type="SUPFAM" id="SSF53098">
    <property type="entry name" value="Ribonuclease H-like"/>
    <property type="match status" value="1"/>
</dbReference>
<keyword evidence="2" id="KW-0378">Hydrolase</keyword>
<dbReference type="SUPFAM" id="SSF56672">
    <property type="entry name" value="DNA/RNA polymerases"/>
    <property type="match status" value="1"/>
</dbReference>
<name>A0ABQ5FR95_9ASTR</name>
<feature type="region of interest" description="Disordered" evidence="4">
    <location>
        <begin position="892"/>
        <end position="917"/>
    </location>
</feature>
<evidence type="ECO:0000256" key="3">
    <source>
        <dbReference type="SAM" id="Coils"/>
    </source>
</evidence>
<organism evidence="6 7">
    <name type="scientific">Tanacetum coccineum</name>
    <dbReference type="NCBI Taxonomy" id="301880"/>
    <lineage>
        <taxon>Eukaryota</taxon>
        <taxon>Viridiplantae</taxon>
        <taxon>Streptophyta</taxon>
        <taxon>Embryophyta</taxon>
        <taxon>Tracheophyta</taxon>
        <taxon>Spermatophyta</taxon>
        <taxon>Magnoliopsida</taxon>
        <taxon>eudicotyledons</taxon>
        <taxon>Gunneridae</taxon>
        <taxon>Pentapetalae</taxon>
        <taxon>asterids</taxon>
        <taxon>campanulids</taxon>
        <taxon>Asterales</taxon>
        <taxon>Asteraceae</taxon>
        <taxon>Asteroideae</taxon>
        <taxon>Anthemideae</taxon>
        <taxon>Anthemidinae</taxon>
        <taxon>Tanacetum</taxon>
    </lineage>
</organism>